<feature type="domain" description="Aminoglycoside phosphotransferase" evidence="1">
    <location>
        <begin position="66"/>
        <end position="258"/>
    </location>
</feature>
<comment type="caution">
    <text evidence="2">The sequence shown here is derived from an EMBL/GenBank/DDBJ whole genome shotgun (WGS) entry which is preliminary data.</text>
</comment>
<name>A0A2T0BJ59_9CLOT</name>
<gene>
    <name evidence="2" type="primary">cotI_1</name>
    <name evidence="2" type="ORF">CLVI_05640</name>
</gene>
<keyword evidence="2" id="KW-0946">Virion</keyword>
<dbReference type="InterPro" id="IPR047175">
    <property type="entry name" value="CotS-like"/>
</dbReference>
<dbReference type="InterPro" id="IPR014255">
    <property type="entry name" value="Spore_coat_CotS"/>
</dbReference>
<keyword evidence="3" id="KW-1185">Reference proteome</keyword>
<dbReference type="Pfam" id="PF01636">
    <property type="entry name" value="APH"/>
    <property type="match status" value="1"/>
</dbReference>
<dbReference type="EMBL" id="PVXQ01000004">
    <property type="protein sequence ID" value="PRR83910.1"/>
    <property type="molecule type" value="Genomic_DNA"/>
</dbReference>
<keyword evidence="2" id="KW-0167">Capsid protein</keyword>
<evidence type="ECO:0000313" key="2">
    <source>
        <dbReference type="EMBL" id="PRR83910.1"/>
    </source>
</evidence>
<sequence length="354" mass="41868">MSSILYPLDKSIFTEENISKNILPYYDLHNADISMVKFKDTDKQRAVYKISANSKYYSLKKIYFSEEDLLYVYSSIEWLHRNGLYVPNLISSISRNKFVKYNNMLFILTPWIEGIKCNFDNLEHVISSVTELAKIHKCSKHFVPILGSSNREGLDDLQQSTYIHSEQLLETYNLAFKCRDTFSKNYIDIFDKNLELAKLSLQTASKINIDDLSTSLCHGDYVNKNIIISPSKETWIIDFDKCKYDYCSHDLSYFMRRLLKRQKTNWDINITLSILKSYNLYNHLTSSDLRYIIAYICFPQKYWKISRDYYKNINKCNKVAFVNLLNKYNTRVCTHLEFANSITKIMDDLNWQLK</sequence>
<dbReference type="PANTHER" id="PTHR39179:SF1">
    <property type="entry name" value="SPORE COAT PROTEIN I"/>
    <property type="match status" value="1"/>
</dbReference>
<dbReference type="PANTHER" id="PTHR39179">
    <property type="entry name" value="SPORE COAT PROTEIN I"/>
    <property type="match status" value="1"/>
</dbReference>
<dbReference type="OrthoDB" id="9771902at2"/>
<organism evidence="2 3">
    <name type="scientific">Clostridium vincentii</name>
    <dbReference type="NCBI Taxonomy" id="52704"/>
    <lineage>
        <taxon>Bacteria</taxon>
        <taxon>Bacillati</taxon>
        <taxon>Bacillota</taxon>
        <taxon>Clostridia</taxon>
        <taxon>Eubacteriales</taxon>
        <taxon>Clostridiaceae</taxon>
        <taxon>Clostridium</taxon>
    </lineage>
</organism>
<dbReference type="Proteomes" id="UP000239471">
    <property type="component" value="Unassembled WGS sequence"/>
</dbReference>
<dbReference type="GO" id="GO:0042601">
    <property type="term" value="C:endospore-forming forespore"/>
    <property type="evidence" value="ECO:0007669"/>
    <property type="project" value="TreeGrafter"/>
</dbReference>
<accession>A0A2T0BJ59</accession>
<dbReference type="AlphaFoldDB" id="A0A2T0BJ59"/>
<protein>
    <submittedName>
        <fullName evidence="2">Spore coat protein I</fullName>
    </submittedName>
</protein>
<dbReference type="Gene3D" id="3.30.200.20">
    <property type="entry name" value="Phosphorylase Kinase, domain 1"/>
    <property type="match status" value="1"/>
</dbReference>
<dbReference type="Gene3D" id="3.90.1200.10">
    <property type="match status" value="1"/>
</dbReference>
<proteinExistence type="predicted"/>
<dbReference type="RefSeq" id="WP_106058598.1">
    <property type="nucleotide sequence ID" value="NZ_PVXQ01000004.1"/>
</dbReference>
<evidence type="ECO:0000313" key="3">
    <source>
        <dbReference type="Proteomes" id="UP000239471"/>
    </source>
</evidence>
<dbReference type="InterPro" id="IPR002575">
    <property type="entry name" value="Aminoglycoside_PTrfase"/>
</dbReference>
<evidence type="ECO:0000259" key="1">
    <source>
        <dbReference type="Pfam" id="PF01636"/>
    </source>
</evidence>
<dbReference type="SUPFAM" id="SSF56112">
    <property type="entry name" value="Protein kinase-like (PK-like)"/>
    <property type="match status" value="1"/>
</dbReference>
<dbReference type="NCBIfam" id="TIGR02906">
    <property type="entry name" value="spore_CotS"/>
    <property type="match status" value="1"/>
</dbReference>
<reference evidence="2 3" key="1">
    <citation type="submission" date="2018-03" db="EMBL/GenBank/DDBJ databases">
        <title>Genome sequence of Clostridium vincentii DSM 10228.</title>
        <authorList>
            <person name="Poehlein A."/>
            <person name="Daniel R."/>
        </authorList>
    </citation>
    <scope>NUCLEOTIDE SEQUENCE [LARGE SCALE GENOMIC DNA]</scope>
    <source>
        <strain evidence="2 3">DSM 10228</strain>
    </source>
</reference>
<dbReference type="InterPro" id="IPR011009">
    <property type="entry name" value="Kinase-like_dom_sf"/>
</dbReference>